<evidence type="ECO:0000313" key="1">
    <source>
        <dbReference type="EMBL" id="PLS30053.1"/>
    </source>
</evidence>
<keyword evidence="2" id="KW-1185">Reference proteome</keyword>
<proteinExistence type="predicted"/>
<accession>A0A2N5J770</accession>
<gene>
    <name evidence="1" type="ORF">Uis1B_2104</name>
</gene>
<organism evidence="1 2">
    <name type="scientific">Bifidobacterium margollesii</name>
    <dbReference type="NCBI Taxonomy" id="2020964"/>
    <lineage>
        <taxon>Bacteria</taxon>
        <taxon>Bacillati</taxon>
        <taxon>Actinomycetota</taxon>
        <taxon>Actinomycetes</taxon>
        <taxon>Bifidobacteriales</taxon>
        <taxon>Bifidobacteriaceae</taxon>
        <taxon>Bifidobacterium</taxon>
    </lineage>
</organism>
<dbReference type="Proteomes" id="UP000235050">
    <property type="component" value="Unassembled WGS sequence"/>
</dbReference>
<dbReference type="OrthoDB" id="3241854at2"/>
<evidence type="ECO:0000313" key="2">
    <source>
        <dbReference type="Proteomes" id="UP000235050"/>
    </source>
</evidence>
<reference evidence="1 2" key="1">
    <citation type="submission" date="2017-07" db="EMBL/GenBank/DDBJ databases">
        <title>Bifidobacterium novel species.</title>
        <authorList>
            <person name="Lugli G.A."/>
            <person name="Milani C."/>
            <person name="Duranti S."/>
            <person name="Mangifesta M."/>
        </authorList>
    </citation>
    <scope>NUCLEOTIDE SEQUENCE [LARGE SCALE GENOMIC DNA]</scope>
    <source>
        <strain evidence="2">Uis1B</strain>
    </source>
</reference>
<protein>
    <submittedName>
        <fullName evidence="1">Uncharacterized protein</fullName>
    </submittedName>
</protein>
<dbReference type="RefSeq" id="WP_101618228.1">
    <property type="nucleotide sequence ID" value="NZ_NMWU01000048.1"/>
</dbReference>
<dbReference type="EMBL" id="NMWU01000048">
    <property type="protein sequence ID" value="PLS30053.1"/>
    <property type="molecule type" value="Genomic_DNA"/>
</dbReference>
<name>A0A2N5J770_9BIFI</name>
<sequence>MNDTARIFTRTGLRHAIRSAIPLFADTDIPVDRENLDALADIVYERFGLETDISPLLEDQASGVIRRYATTDEEES</sequence>
<dbReference type="AlphaFoldDB" id="A0A2N5J770"/>
<comment type="caution">
    <text evidence="1">The sequence shown here is derived from an EMBL/GenBank/DDBJ whole genome shotgun (WGS) entry which is preliminary data.</text>
</comment>